<dbReference type="SUPFAM" id="SSF55874">
    <property type="entry name" value="ATPase domain of HSP90 chaperone/DNA topoisomerase II/histidine kinase"/>
    <property type="match status" value="1"/>
</dbReference>
<evidence type="ECO:0000259" key="7">
    <source>
        <dbReference type="PROSITE" id="PS50110"/>
    </source>
</evidence>
<dbReference type="InterPro" id="IPR005467">
    <property type="entry name" value="His_kinase_dom"/>
</dbReference>
<dbReference type="Gene3D" id="3.30.565.10">
    <property type="entry name" value="Histidine kinase-like ATPase, C-terminal domain"/>
    <property type="match status" value="1"/>
</dbReference>
<dbReference type="CDD" id="cd00130">
    <property type="entry name" value="PAS"/>
    <property type="match status" value="1"/>
</dbReference>
<dbReference type="Pfam" id="PF02518">
    <property type="entry name" value="HATPase_c"/>
    <property type="match status" value="1"/>
</dbReference>
<feature type="modified residue" description="4-aspartylphosphate" evidence="4">
    <location>
        <position position="601"/>
    </location>
</feature>
<dbReference type="Pfam" id="PF08447">
    <property type="entry name" value="PAS_3"/>
    <property type="match status" value="1"/>
</dbReference>
<dbReference type="EC" id="2.7.13.3" evidence="2"/>
<dbReference type="InterPro" id="IPR000700">
    <property type="entry name" value="PAS-assoc_C"/>
</dbReference>
<dbReference type="Pfam" id="PF00072">
    <property type="entry name" value="Response_reg"/>
    <property type="match status" value="1"/>
</dbReference>
<dbReference type="GO" id="GO:0000155">
    <property type="term" value="F:phosphorelay sensor kinase activity"/>
    <property type="evidence" value="ECO:0007669"/>
    <property type="project" value="InterPro"/>
</dbReference>
<dbReference type="InterPro" id="IPR001789">
    <property type="entry name" value="Sig_transdc_resp-reg_receiver"/>
</dbReference>
<dbReference type="InterPro" id="IPR035965">
    <property type="entry name" value="PAS-like_dom_sf"/>
</dbReference>
<evidence type="ECO:0000256" key="1">
    <source>
        <dbReference type="ARBA" id="ARBA00000085"/>
    </source>
</evidence>
<dbReference type="PROSITE" id="PS50113">
    <property type="entry name" value="PAC"/>
    <property type="match status" value="1"/>
</dbReference>
<dbReference type="InterPro" id="IPR000014">
    <property type="entry name" value="PAS"/>
</dbReference>
<keyword evidence="3 4" id="KW-0597">Phosphoprotein</keyword>
<dbReference type="RefSeq" id="WP_150041605.1">
    <property type="nucleotide sequence ID" value="NZ_OW485601.1"/>
</dbReference>
<dbReference type="EMBL" id="VWPK01000021">
    <property type="protein sequence ID" value="KAA5611411.1"/>
    <property type="molecule type" value="Genomic_DNA"/>
</dbReference>
<evidence type="ECO:0000256" key="3">
    <source>
        <dbReference type="ARBA" id="ARBA00022553"/>
    </source>
</evidence>
<dbReference type="PRINTS" id="PR00344">
    <property type="entry name" value="BCTRLSENSOR"/>
</dbReference>
<dbReference type="PROSITE" id="PS50109">
    <property type="entry name" value="HIS_KIN"/>
    <property type="match status" value="1"/>
</dbReference>
<dbReference type="InterPro" id="IPR001610">
    <property type="entry name" value="PAC"/>
</dbReference>
<dbReference type="SUPFAM" id="SSF47384">
    <property type="entry name" value="Homodimeric domain of signal transducing histidine kinase"/>
    <property type="match status" value="1"/>
</dbReference>
<dbReference type="InterPro" id="IPR003594">
    <property type="entry name" value="HATPase_dom"/>
</dbReference>
<dbReference type="SUPFAM" id="SSF55785">
    <property type="entry name" value="PYP-like sensor domain (PAS domain)"/>
    <property type="match status" value="1"/>
</dbReference>
<dbReference type="InterPro" id="IPR004358">
    <property type="entry name" value="Sig_transdc_His_kin-like_C"/>
</dbReference>
<keyword evidence="11" id="KW-1185">Reference proteome</keyword>
<dbReference type="InterPro" id="IPR036890">
    <property type="entry name" value="HATPase_C_sf"/>
</dbReference>
<evidence type="ECO:0000313" key="11">
    <source>
        <dbReference type="Proteomes" id="UP000325255"/>
    </source>
</evidence>
<dbReference type="AlphaFoldDB" id="A0A5M6IT73"/>
<dbReference type="SUPFAM" id="SSF52172">
    <property type="entry name" value="CheY-like"/>
    <property type="match status" value="1"/>
</dbReference>
<feature type="coiled-coil region" evidence="5">
    <location>
        <begin position="91"/>
        <end position="125"/>
    </location>
</feature>
<dbReference type="SMART" id="SM00086">
    <property type="entry name" value="PAC"/>
    <property type="match status" value="1"/>
</dbReference>
<dbReference type="InterPro" id="IPR011006">
    <property type="entry name" value="CheY-like_superfamily"/>
</dbReference>
<dbReference type="OrthoDB" id="7284568at2"/>
<feature type="domain" description="PAS" evidence="8">
    <location>
        <begin position="143"/>
        <end position="215"/>
    </location>
</feature>
<dbReference type="Gene3D" id="1.10.287.130">
    <property type="match status" value="1"/>
</dbReference>
<organism evidence="10 11">
    <name type="scientific">Rhodovastum atsumiense</name>
    <dbReference type="NCBI Taxonomy" id="504468"/>
    <lineage>
        <taxon>Bacteria</taxon>
        <taxon>Pseudomonadati</taxon>
        <taxon>Pseudomonadota</taxon>
        <taxon>Alphaproteobacteria</taxon>
        <taxon>Acetobacterales</taxon>
        <taxon>Acetobacteraceae</taxon>
        <taxon>Rhodovastum</taxon>
    </lineage>
</organism>
<sequence length="687" mass="75107">MAKDDDPIALRAEIARLRDELEQAHTAAEDAAEEAARTARDLERAERELARHTHTGREMEQAMAQLHDQLRHSAAVQLELQTDQARSLTVEEELNITLEEMQLVIAELEAANIALRDANARLERRVTERTTALATANAGLVEAQARLSLALRAAEAGIWDWNIATGHMMWSDEYWKLHGLMPGEVIPSRESWLATILPEDRVLVEATLQTCLERHVLDFTMEYRIRHPGTGVRWLAARGRFLFDETGQPRRMIGLSIDTTERKEALQVLDALNHELAARVEAEVAGREAAQRTMFETQKLEALGQLTGGVAHDFNNLMTVVISALHLLGREPLNERQQRLLRRIQQASAQGAELTRRLLAFGRGQDLRPVTIPLPTHMQELRELLVHSLRENIEIAVICPEETWPVRADRGALELALLNLAVNARDAMPQGGSLTLSATNRQVPAAEAKLLGVPTGDYVELRITDTGTGMPEGVRQHAFEPFFTTKEPGKGTGLGLAQVYGFARQSGGLARIETRPDEGTSVILLLPRATDPALTEASAAPGGEPVLEPVSVLVVEDNAAVAESVTDMLGGMGHKVARASGMEPALEILASEAPIDVVLTDILLPSGRSGADVVRAVRRYRPQVPVVLTTGYGGEAISDPDLIGLPVVWKPYEPKTLATMLARALRSHPAEIQAAVSNAPPWEAPVA</sequence>
<evidence type="ECO:0000259" key="6">
    <source>
        <dbReference type="PROSITE" id="PS50109"/>
    </source>
</evidence>
<reference evidence="10 11" key="1">
    <citation type="submission" date="2019-09" db="EMBL/GenBank/DDBJ databases">
        <title>Genome sequence of Rhodovastum atsumiense, a diverse member of the Acetobacteraceae family of non-sulfur purple photosynthetic bacteria.</title>
        <authorList>
            <person name="Meyer T."/>
            <person name="Kyndt J."/>
        </authorList>
    </citation>
    <scope>NUCLEOTIDE SEQUENCE [LARGE SCALE GENOMIC DNA]</scope>
    <source>
        <strain evidence="10 11">DSM 21279</strain>
    </source>
</reference>
<dbReference type="SMART" id="SM00448">
    <property type="entry name" value="REC"/>
    <property type="match status" value="1"/>
</dbReference>
<dbReference type="PROSITE" id="PS50112">
    <property type="entry name" value="PAS"/>
    <property type="match status" value="1"/>
</dbReference>
<dbReference type="Gene3D" id="3.40.50.2300">
    <property type="match status" value="1"/>
</dbReference>
<evidence type="ECO:0000256" key="5">
    <source>
        <dbReference type="SAM" id="Coils"/>
    </source>
</evidence>
<protein>
    <recommendedName>
        <fullName evidence="2">histidine kinase</fullName>
        <ecNumber evidence="2">2.7.13.3</ecNumber>
    </recommendedName>
</protein>
<evidence type="ECO:0000313" key="10">
    <source>
        <dbReference type="EMBL" id="KAA5611411.1"/>
    </source>
</evidence>
<dbReference type="PANTHER" id="PTHR43065:SF49">
    <property type="entry name" value="HISTIDINE KINASE"/>
    <property type="match status" value="1"/>
</dbReference>
<evidence type="ECO:0000256" key="4">
    <source>
        <dbReference type="PROSITE-ProRule" id="PRU00169"/>
    </source>
</evidence>
<feature type="domain" description="Histidine kinase" evidence="6">
    <location>
        <begin position="309"/>
        <end position="530"/>
    </location>
</feature>
<evidence type="ECO:0000259" key="9">
    <source>
        <dbReference type="PROSITE" id="PS50113"/>
    </source>
</evidence>
<proteinExistence type="predicted"/>
<gene>
    <name evidence="10" type="ORF">F1189_14855</name>
</gene>
<dbReference type="SMART" id="SM00387">
    <property type="entry name" value="HATPase_c"/>
    <property type="match status" value="1"/>
</dbReference>
<dbReference type="NCBIfam" id="TIGR00229">
    <property type="entry name" value="sensory_box"/>
    <property type="match status" value="1"/>
</dbReference>
<evidence type="ECO:0000256" key="2">
    <source>
        <dbReference type="ARBA" id="ARBA00012438"/>
    </source>
</evidence>
<dbReference type="Gene3D" id="2.10.70.100">
    <property type="match status" value="1"/>
</dbReference>
<dbReference type="InterPro" id="IPR003661">
    <property type="entry name" value="HisK_dim/P_dom"/>
</dbReference>
<dbReference type="Pfam" id="PF00512">
    <property type="entry name" value="HisKA"/>
    <property type="match status" value="1"/>
</dbReference>
<comment type="caution">
    <text evidence="10">The sequence shown here is derived from an EMBL/GenBank/DDBJ whole genome shotgun (WGS) entry which is preliminary data.</text>
</comment>
<comment type="catalytic activity">
    <reaction evidence="1">
        <text>ATP + protein L-histidine = ADP + protein N-phospho-L-histidine.</text>
        <dbReference type="EC" id="2.7.13.3"/>
    </reaction>
</comment>
<feature type="domain" description="PAC" evidence="9">
    <location>
        <begin position="219"/>
        <end position="271"/>
    </location>
</feature>
<name>A0A5M6IT73_9PROT</name>
<keyword evidence="5" id="KW-0175">Coiled coil</keyword>
<dbReference type="InterPro" id="IPR036097">
    <property type="entry name" value="HisK_dim/P_sf"/>
</dbReference>
<dbReference type="PROSITE" id="PS50110">
    <property type="entry name" value="RESPONSE_REGULATORY"/>
    <property type="match status" value="1"/>
</dbReference>
<feature type="domain" description="Response regulatory" evidence="7">
    <location>
        <begin position="551"/>
        <end position="665"/>
    </location>
</feature>
<dbReference type="SMART" id="SM00388">
    <property type="entry name" value="HisKA"/>
    <property type="match status" value="1"/>
</dbReference>
<accession>A0A5M6IT73</accession>
<evidence type="ECO:0000259" key="8">
    <source>
        <dbReference type="PROSITE" id="PS50112"/>
    </source>
</evidence>
<dbReference type="Proteomes" id="UP000325255">
    <property type="component" value="Unassembled WGS sequence"/>
</dbReference>
<dbReference type="PANTHER" id="PTHR43065">
    <property type="entry name" value="SENSOR HISTIDINE KINASE"/>
    <property type="match status" value="1"/>
</dbReference>
<dbReference type="InterPro" id="IPR013655">
    <property type="entry name" value="PAS_fold_3"/>
</dbReference>
<feature type="coiled-coil region" evidence="5">
    <location>
        <begin position="14"/>
        <end position="62"/>
    </location>
</feature>
<dbReference type="Gene3D" id="3.30.450.20">
    <property type="entry name" value="PAS domain"/>
    <property type="match status" value="1"/>
</dbReference>